<dbReference type="EMBL" id="PPGH01000024">
    <property type="protein sequence ID" value="PQJ96936.1"/>
    <property type="molecule type" value="Genomic_DNA"/>
</dbReference>
<accession>A0A2S7XTG8</accession>
<dbReference type="EMBL" id="PPGH01000024">
    <property type="protein sequence ID" value="PQJ96915.1"/>
    <property type="molecule type" value="Genomic_DNA"/>
</dbReference>
<dbReference type="Proteomes" id="UP000239936">
    <property type="component" value="Unassembled WGS sequence"/>
</dbReference>
<dbReference type="InterPro" id="IPR008840">
    <property type="entry name" value="Sipho_Gp157"/>
</dbReference>
<dbReference type="Pfam" id="PF05565">
    <property type="entry name" value="Sipho_Gp157"/>
    <property type="match status" value="1"/>
</dbReference>
<keyword evidence="3" id="KW-1185">Reference proteome</keyword>
<dbReference type="AlphaFoldDB" id="A0A2S7XTG8"/>
<geneLocation type="plasmid" evidence="2">
    <name>pCok299</name>
</geneLocation>
<reference evidence="2 3" key="1">
    <citation type="submission" date="2018-01" db="EMBL/GenBank/DDBJ databases">
        <title>The complete genome sequence of Chromatium okenii LaCa, a purple sulfur bacterium with a turbulent life.</title>
        <authorList>
            <person name="Luedin S.M."/>
            <person name="Liechti N."/>
            <person name="Storelli N."/>
            <person name="Danza F."/>
            <person name="Wittwer M."/>
            <person name="Pothier J.F."/>
            <person name="Tonolla M.A."/>
        </authorList>
    </citation>
    <scope>NUCLEOTIDE SEQUENCE [LARGE SCALE GENOMIC DNA]</scope>
    <source>
        <strain evidence="2 3">LaCa</strain>
        <plasmid evidence="2">pCok299</plasmid>
    </source>
</reference>
<gene>
    <name evidence="1" type="ORF">CXB77_04970</name>
    <name evidence="2" type="ORF">CXB77_05080</name>
</gene>
<proteinExistence type="predicted"/>
<comment type="caution">
    <text evidence="2">The sequence shown here is derived from an EMBL/GenBank/DDBJ whole genome shotgun (WGS) entry which is preliminary data.</text>
</comment>
<evidence type="ECO:0000313" key="3">
    <source>
        <dbReference type="Proteomes" id="UP000239936"/>
    </source>
</evidence>
<organism evidence="2 3">
    <name type="scientific">Chromatium okenii</name>
    <dbReference type="NCBI Taxonomy" id="61644"/>
    <lineage>
        <taxon>Bacteria</taxon>
        <taxon>Pseudomonadati</taxon>
        <taxon>Pseudomonadota</taxon>
        <taxon>Gammaproteobacteria</taxon>
        <taxon>Chromatiales</taxon>
        <taxon>Chromatiaceae</taxon>
        <taxon>Chromatium</taxon>
    </lineage>
</organism>
<evidence type="ECO:0008006" key="4">
    <source>
        <dbReference type="Google" id="ProtNLM"/>
    </source>
</evidence>
<keyword evidence="2" id="KW-0614">Plasmid</keyword>
<protein>
    <recommendedName>
        <fullName evidence="4">Siphovirus Gp157 family protein</fullName>
    </recommendedName>
</protein>
<evidence type="ECO:0000313" key="1">
    <source>
        <dbReference type="EMBL" id="PQJ96915.1"/>
    </source>
</evidence>
<sequence>MECFQRFLMNLAMDHPRTLKTTSSFNEENNMSITLYQIADDYRDILSLMESDSDDPTTLHQLVQNTLDQLQLDDQFTDKALAVACYTRELELEAEAVALTEKSIRNRRKALESRSEFLRNYLITQLQKVNKTELKSNQIIIRLRKTPARIIVDDESMIPDQFKEVETLTHIRKNWMQEQLRLGVDFIPGVHLETGVSLTLR</sequence>
<name>A0A2S7XTG8_9GAMM</name>
<evidence type="ECO:0000313" key="2">
    <source>
        <dbReference type="EMBL" id="PQJ96936.1"/>
    </source>
</evidence>